<dbReference type="OrthoDB" id="9924288at2759"/>
<organism evidence="3 4">
    <name type="scientific">Turnera subulata</name>
    <dbReference type="NCBI Taxonomy" id="218843"/>
    <lineage>
        <taxon>Eukaryota</taxon>
        <taxon>Viridiplantae</taxon>
        <taxon>Streptophyta</taxon>
        <taxon>Embryophyta</taxon>
        <taxon>Tracheophyta</taxon>
        <taxon>Spermatophyta</taxon>
        <taxon>Magnoliopsida</taxon>
        <taxon>eudicotyledons</taxon>
        <taxon>Gunneridae</taxon>
        <taxon>Pentapetalae</taxon>
        <taxon>rosids</taxon>
        <taxon>fabids</taxon>
        <taxon>Malpighiales</taxon>
        <taxon>Passifloraceae</taxon>
        <taxon>Turnera</taxon>
    </lineage>
</organism>
<sequence>MASSTVFAVCSFLMASLFAYSASVQLNDHDWYFWFPLYACACLVNLMNRSGSSKRIVRQIAKMTVLLGTFLFVKVVVEDFSSGGKAGFWSLDLSERVVREKTGSGLVVVSMLLHLEACTCEPKHPLATKNKNFPKYVEYGKVLGPS</sequence>
<protein>
    <recommendedName>
        <fullName evidence="5">DUF4220 domain-containing protein</fullName>
    </recommendedName>
</protein>
<dbReference type="InterPro" id="IPR029377">
    <property type="entry name" value="TMEM220"/>
</dbReference>
<dbReference type="EMBL" id="JAKUCV010006391">
    <property type="protein sequence ID" value="KAJ4827588.1"/>
    <property type="molecule type" value="Genomic_DNA"/>
</dbReference>
<evidence type="ECO:0000313" key="3">
    <source>
        <dbReference type="EMBL" id="KAJ4827588.1"/>
    </source>
</evidence>
<evidence type="ECO:0008006" key="5">
    <source>
        <dbReference type="Google" id="ProtNLM"/>
    </source>
</evidence>
<proteinExistence type="predicted"/>
<keyword evidence="2" id="KW-0732">Signal</keyword>
<evidence type="ECO:0000256" key="1">
    <source>
        <dbReference type="SAM" id="Phobius"/>
    </source>
</evidence>
<dbReference type="Pfam" id="PF15071">
    <property type="entry name" value="TMEM220"/>
    <property type="match status" value="1"/>
</dbReference>
<evidence type="ECO:0000313" key="4">
    <source>
        <dbReference type="Proteomes" id="UP001141552"/>
    </source>
</evidence>
<comment type="caution">
    <text evidence="3">The sequence shown here is derived from an EMBL/GenBank/DDBJ whole genome shotgun (WGS) entry which is preliminary data.</text>
</comment>
<keyword evidence="4" id="KW-1185">Reference proteome</keyword>
<reference evidence="3" key="2">
    <citation type="journal article" date="2023" name="Plants (Basel)">
        <title>Annotation of the Turnera subulata (Passifloraceae) Draft Genome Reveals the S-Locus Evolved after the Divergence of Turneroideae from Passifloroideae in a Stepwise Manner.</title>
        <authorList>
            <person name="Henning P.M."/>
            <person name="Roalson E.H."/>
            <person name="Mir W."/>
            <person name="McCubbin A.G."/>
            <person name="Shore J.S."/>
        </authorList>
    </citation>
    <scope>NUCLEOTIDE SEQUENCE</scope>
    <source>
        <strain evidence="3">F60SS</strain>
    </source>
</reference>
<feature type="transmembrane region" description="Helical" evidence="1">
    <location>
        <begin position="31"/>
        <end position="48"/>
    </location>
</feature>
<keyword evidence="1" id="KW-0472">Membrane</keyword>
<evidence type="ECO:0000256" key="2">
    <source>
        <dbReference type="SAM" id="SignalP"/>
    </source>
</evidence>
<feature type="signal peptide" evidence="2">
    <location>
        <begin position="1"/>
        <end position="23"/>
    </location>
</feature>
<name>A0A9Q0F9V5_9ROSI</name>
<dbReference type="Proteomes" id="UP001141552">
    <property type="component" value="Unassembled WGS sequence"/>
</dbReference>
<accession>A0A9Q0F9V5</accession>
<keyword evidence="1" id="KW-1133">Transmembrane helix</keyword>
<dbReference type="PANTHER" id="PTHR34262:SF1">
    <property type="entry name" value="TRANSMEMBRANE PROTEIN 220"/>
    <property type="match status" value="1"/>
</dbReference>
<gene>
    <name evidence="3" type="ORF">Tsubulata_004817</name>
</gene>
<dbReference type="AlphaFoldDB" id="A0A9Q0F9V5"/>
<reference evidence="3" key="1">
    <citation type="submission" date="2022-02" db="EMBL/GenBank/DDBJ databases">
        <authorList>
            <person name="Henning P.M."/>
            <person name="McCubbin A.G."/>
            <person name="Shore J.S."/>
        </authorList>
    </citation>
    <scope>NUCLEOTIDE SEQUENCE</scope>
    <source>
        <strain evidence="3">F60SS</strain>
        <tissue evidence="3">Leaves</tissue>
    </source>
</reference>
<feature type="chain" id="PRO_5040393299" description="DUF4220 domain-containing protein" evidence="2">
    <location>
        <begin position="24"/>
        <end position="146"/>
    </location>
</feature>
<keyword evidence="1" id="KW-0812">Transmembrane</keyword>
<dbReference type="PANTHER" id="PTHR34262">
    <property type="entry name" value="TRANSMEMBRANE PROTEIN 220"/>
    <property type="match status" value="1"/>
</dbReference>